<feature type="region of interest" description="Disordered" evidence="1">
    <location>
        <begin position="124"/>
        <end position="147"/>
    </location>
</feature>
<feature type="compositionally biased region" description="Basic and acidic residues" evidence="1">
    <location>
        <begin position="232"/>
        <end position="246"/>
    </location>
</feature>
<organism evidence="2 3">
    <name type="scientific">Solanum verrucosum</name>
    <dbReference type="NCBI Taxonomy" id="315347"/>
    <lineage>
        <taxon>Eukaryota</taxon>
        <taxon>Viridiplantae</taxon>
        <taxon>Streptophyta</taxon>
        <taxon>Embryophyta</taxon>
        <taxon>Tracheophyta</taxon>
        <taxon>Spermatophyta</taxon>
        <taxon>Magnoliopsida</taxon>
        <taxon>eudicotyledons</taxon>
        <taxon>Gunneridae</taxon>
        <taxon>Pentapetalae</taxon>
        <taxon>asterids</taxon>
        <taxon>lamiids</taxon>
        <taxon>Solanales</taxon>
        <taxon>Solanaceae</taxon>
        <taxon>Solanoideae</taxon>
        <taxon>Solaneae</taxon>
        <taxon>Solanum</taxon>
    </lineage>
</organism>
<protein>
    <submittedName>
        <fullName evidence="2">Uncharacterized protein</fullName>
    </submittedName>
</protein>
<name>A0AAF0PSA9_SOLVR</name>
<dbReference type="PANTHER" id="PTHR45835">
    <property type="entry name" value="YALI0A06105P"/>
    <property type="match status" value="1"/>
</dbReference>
<reference evidence="2" key="1">
    <citation type="submission" date="2023-08" db="EMBL/GenBank/DDBJ databases">
        <title>A de novo genome assembly of Solanum verrucosum Schlechtendal, a Mexican diploid species geographically isolated from the other diploid A-genome species in potato relatives.</title>
        <authorList>
            <person name="Hosaka K."/>
        </authorList>
    </citation>
    <scope>NUCLEOTIDE SEQUENCE</scope>
    <source>
        <tissue evidence="2">Young leaves</tissue>
    </source>
</reference>
<dbReference type="EMBL" id="CP133612">
    <property type="protein sequence ID" value="WMV08990.1"/>
    <property type="molecule type" value="Genomic_DNA"/>
</dbReference>
<dbReference type="AlphaFoldDB" id="A0AAF0PSA9"/>
<dbReference type="GO" id="GO:0003676">
    <property type="term" value="F:nucleic acid binding"/>
    <property type="evidence" value="ECO:0007669"/>
    <property type="project" value="InterPro"/>
</dbReference>
<dbReference type="PANTHER" id="PTHR45835:SF91">
    <property type="entry name" value="RETROTRANSPOSON, TY3-GYPSY SUBCLASS-LIKE PROTEIN"/>
    <property type="match status" value="1"/>
</dbReference>
<dbReference type="InterPro" id="IPR036397">
    <property type="entry name" value="RNaseH_sf"/>
</dbReference>
<gene>
    <name evidence="2" type="ORF">MTR67_002375</name>
</gene>
<proteinExistence type="predicted"/>
<evidence type="ECO:0000256" key="1">
    <source>
        <dbReference type="SAM" id="MobiDB-lite"/>
    </source>
</evidence>
<sequence length="256" mass="28771">MYCDALGVSLGGVLMQTGKSEQTIKVLEDNLQACVNDFGAHWDEHLPLKEFAYNNNYHFSIKMASFKALYGRRCRYLIGLFDVIEMNALDMNFLRDSMTISSNLDGGIAGAKKSDQFTISLTKLNKEDGRSTQDNEKDATSSTQQIENKTQKELAQLQASEAMANEENSAHEHNLSKKKLATHQIAKSQSTKNIDEDAHSLNFSFGNHDTPMLVTPAPLKFELQVKLEHNRTTTDISHDYHKRNGEEVQDQQAQGK</sequence>
<accession>A0AAF0PSA9</accession>
<feature type="region of interest" description="Disordered" evidence="1">
    <location>
        <begin position="232"/>
        <end position="256"/>
    </location>
</feature>
<feature type="compositionally biased region" description="Basic and acidic residues" evidence="1">
    <location>
        <begin position="124"/>
        <end position="139"/>
    </location>
</feature>
<dbReference type="Gene3D" id="3.30.420.10">
    <property type="entry name" value="Ribonuclease H-like superfamily/Ribonuclease H"/>
    <property type="match status" value="1"/>
</dbReference>
<keyword evidence="3" id="KW-1185">Reference proteome</keyword>
<dbReference type="Proteomes" id="UP001234989">
    <property type="component" value="Chromosome 1"/>
</dbReference>
<feature type="region of interest" description="Disordered" evidence="1">
    <location>
        <begin position="161"/>
        <end position="193"/>
    </location>
</feature>
<evidence type="ECO:0000313" key="3">
    <source>
        <dbReference type="Proteomes" id="UP001234989"/>
    </source>
</evidence>
<evidence type="ECO:0000313" key="2">
    <source>
        <dbReference type="EMBL" id="WMV08990.1"/>
    </source>
</evidence>